<dbReference type="InterPro" id="IPR016186">
    <property type="entry name" value="C-type_lectin-like/link_sf"/>
</dbReference>
<dbReference type="InterPro" id="IPR016187">
    <property type="entry name" value="CTDL_fold"/>
</dbReference>
<dbReference type="AlphaFoldDB" id="A0A1G6MDL0"/>
<proteinExistence type="predicted"/>
<evidence type="ECO:0008006" key="3">
    <source>
        <dbReference type="Google" id="ProtNLM"/>
    </source>
</evidence>
<dbReference type="EMBL" id="FMYW01000009">
    <property type="protein sequence ID" value="SDC53589.1"/>
    <property type="molecule type" value="Genomic_DNA"/>
</dbReference>
<accession>A0A1G6MDL0</accession>
<keyword evidence="2" id="KW-1185">Reference proteome</keyword>
<dbReference type="Proteomes" id="UP000198943">
    <property type="component" value="Unassembled WGS sequence"/>
</dbReference>
<name>A0A1G6MDL0_9FIRM</name>
<gene>
    <name evidence="1" type="ORF">SAMN04487864_10974</name>
</gene>
<sequence>MLLAAEIIHSSYDTHYTTVINQADVSDYVFIPKEAIKYKGHHYLVFSDIGKSMEDAQQFCESMGGHLATVGDDDKNERLFRLINDSGYDNESFEKEGYDRFIPNEPVTYEKVVSVNNSDEELYYGLYYWNYKNLKEDGSIAGTGGNAFVCEWDR</sequence>
<dbReference type="OrthoDB" id="1818597at2"/>
<protein>
    <recommendedName>
        <fullName evidence="3">C-type lectin domain-containing protein</fullName>
    </recommendedName>
</protein>
<dbReference type="Gene3D" id="3.10.100.10">
    <property type="entry name" value="Mannose-Binding Protein A, subunit A"/>
    <property type="match status" value="1"/>
</dbReference>
<evidence type="ECO:0000313" key="1">
    <source>
        <dbReference type="EMBL" id="SDC53589.1"/>
    </source>
</evidence>
<dbReference type="CDD" id="cd00037">
    <property type="entry name" value="CLECT"/>
    <property type="match status" value="1"/>
</dbReference>
<evidence type="ECO:0000313" key="2">
    <source>
        <dbReference type="Proteomes" id="UP000198943"/>
    </source>
</evidence>
<dbReference type="RefSeq" id="WP_143005984.1">
    <property type="nucleotide sequence ID" value="NZ_FMYW01000009.1"/>
</dbReference>
<dbReference type="SUPFAM" id="SSF56436">
    <property type="entry name" value="C-type lectin-like"/>
    <property type="match status" value="1"/>
</dbReference>
<reference evidence="2" key="1">
    <citation type="submission" date="2016-10" db="EMBL/GenBank/DDBJ databases">
        <authorList>
            <person name="Varghese N."/>
            <person name="Submissions S."/>
        </authorList>
    </citation>
    <scope>NUCLEOTIDE SEQUENCE [LARGE SCALE GENOMIC DNA]</scope>
    <source>
        <strain evidence="2">DSM 11005</strain>
    </source>
</reference>
<organism evidence="1 2">
    <name type="scientific">Succiniclasticum ruminis</name>
    <dbReference type="NCBI Taxonomy" id="40841"/>
    <lineage>
        <taxon>Bacteria</taxon>
        <taxon>Bacillati</taxon>
        <taxon>Bacillota</taxon>
        <taxon>Negativicutes</taxon>
        <taxon>Acidaminococcales</taxon>
        <taxon>Acidaminococcaceae</taxon>
        <taxon>Succiniclasticum</taxon>
    </lineage>
</organism>